<evidence type="ECO:0000256" key="3">
    <source>
        <dbReference type="ARBA" id="ARBA00048505"/>
    </source>
</evidence>
<comment type="catalytic activity">
    <reaction evidence="3">
        <text>3',5'-cyclic UMP + H2O = UMP + H(+)</text>
        <dbReference type="Rhea" id="RHEA:70575"/>
        <dbReference type="ChEBI" id="CHEBI:15377"/>
        <dbReference type="ChEBI" id="CHEBI:15378"/>
        <dbReference type="ChEBI" id="CHEBI:57865"/>
        <dbReference type="ChEBI" id="CHEBI:184387"/>
    </reaction>
    <physiologicalReaction direction="left-to-right" evidence="3">
        <dbReference type="Rhea" id="RHEA:70576"/>
    </physiologicalReaction>
</comment>
<dbReference type="EMBL" id="CP134050">
    <property type="protein sequence ID" value="WNC16602.1"/>
    <property type="molecule type" value="Genomic_DNA"/>
</dbReference>
<gene>
    <name evidence="5" type="ORF">RGB73_09875</name>
</gene>
<dbReference type="InterPro" id="IPR036866">
    <property type="entry name" value="RibonucZ/Hydroxyglut_hydro"/>
</dbReference>
<protein>
    <submittedName>
        <fullName evidence="5">MBL fold metallo-hydrolase</fullName>
    </submittedName>
</protein>
<comment type="function">
    <text evidence="2">Counteracts the endogenous Pycsar antiviral defense system. Phosphodiesterase that enables metal-dependent hydrolysis of host cyclic nucleotide Pycsar defense signals such as cCMP and cUMP.</text>
</comment>
<dbReference type="SUPFAM" id="SSF56281">
    <property type="entry name" value="Metallo-hydrolase/oxidoreductase"/>
    <property type="match status" value="1"/>
</dbReference>
<reference evidence="5 6" key="1">
    <citation type="submission" date="2023-09" db="EMBL/GenBank/DDBJ databases">
        <title>Complete Genome and Methylome dissection of Bacillus brevis NEB573 original source of BbsI restriction endonuclease.</title>
        <authorList>
            <person name="Fomenkov A."/>
            <person name="Roberts R.D."/>
        </authorList>
    </citation>
    <scope>NUCLEOTIDE SEQUENCE [LARGE SCALE GENOMIC DNA]</scope>
    <source>
        <strain evidence="5 6">NEB573</strain>
    </source>
</reference>
<dbReference type="Proteomes" id="UP001256827">
    <property type="component" value="Chromosome"/>
</dbReference>
<sequence>MAHPFLPVTSVASGLWQNVAPNLDCHCIQIVNIAFISQAEGQAGWFLVDTGMPKSADDILAAAEAKFGGQPPAAILLTHGHFDHVGAVAELAERWRVPVFAHELEFPYLTGQTDYPEGDSTVEGGLVAKLSPVFPNKAIDIRKHLQKLPADGSIPGLHGWRWLHTPGHSPGHVSFFREEDRALIAGDAFITVRQDSLFKVMAQIEEVSGPPRYFTTDWEAAGESVRKLAALRPTAAVTGHGPPLSGETLSAGLTTLARDFDQVAVPDYGRYVETSHT</sequence>
<evidence type="ECO:0000256" key="2">
    <source>
        <dbReference type="ARBA" id="ARBA00034301"/>
    </source>
</evidence>
<keyword evidence="6" id="KW-1185">Reference proteome</keyword>
<evidence type="ECO:0000259" key="4">
    <source>
        <dbReference type="SMART" id="SM00849"/>
    </source>
</evidence>
<organism evidence="5 6">
    <name type="scientific">Brevibacillus brevis</name>
    <name type="common">Bacillus brevis</name>
    <dbReference type="NCBI Taxonomy" id="1393"/>
    <lineage>
        <taxon>Bacteria</taxon>
        <taxon>Bacillati</taxon>
        <taxon>Bacillota</taxon>
        <taxon>Bacilli</taxon>
        <taxon>Bacillales</taxon>
        <taxon>Paenibacillaceae</taxon>
        <taxon>Brevibacillus</taxon>
    </lineage>
</organism>
<dbReference type="Pfam" id="PF00753">
    <property type="entry name" value="Lactamase_B"/>
    <property type="match status" value="1"/>
</dbReference>
<dbReference type="SMART" id="SM00849">
    <property type="entry name" value="Lactamase_B"/>
    <property type="match status" value="1"/>
</dbReference>
<proteinExistence type="predicted"/>
<evidence type="ECO:0000313" key="6">
    <source>
        <dbReference type="Proteomes" id="UP001256827"/>
    </source>
</evidence>
<dbReference type="PANTHER" id="PTHR42951">
    <property type="entry name" value="METALLO-BETA-LACTAMASE DOMAIN-CONTAINING"/>
    <property type="match status" value="1"/>
</dbReference>
<accession>A0ABY9TCE8</accession>
<evidence type="ECO:0000256" key="1">
    <source>
        <dbReference type="ARBA" id="ARBA00034221"/>
    </source>
</evidence>
<dbReference type="InterPro" id="IPR050855">
    <property type="entry name" value="NDM-1-like"/>
</dbReference>
<dbReference type="CDD" id="cd07721">
    <property type="entry name" value="yflN-like_MBL-fold"/>
    <property type="match status" value="1"/>
</dbReference>
<dbReference type="RefSeq" id="WP_310771410.1">
    <property type="nucleotide sequence ID" value="NZ_CP134050.1"/>
</dbReference>
<evidence type="ECO:0000313" key="5">
    <source>
        <dbReference type="EMBL" id="WNC16602.1"/>
    </source>
</evidence>
<dbReference type="InterPro" id="IPR001279">
    <property type="entry name" value="Metallo-B-lactamas"/>
</dbReference>
<dbReference type="PANTHER" id="PTHR42951:SF17">
    <property type="entry name" value="METALLO-BETA-LACTAMASE DOMAIN-CONTAINING PROTEIN"/>
    <property type="match status" value="1"/>
</dbReference>
<comment type="catalytic activity">
    <reaction evidence="1">
        <text>3',5'-cyclic CMP + H2O = CMP + H(+)</text>
        <dbReference type="Rhea" id="RHEA:72675"/>
        <dbReference type="ChEBI" id="CHEBI:15377"/>
        <dbReference type="ChEBI" id="CHEBI:15378"/>
        <dbReference type="ChEBI" id="CHEBI:58003"/>
        <dbReference type="ChEBI" id="CHEBI:60377"/>
    </reaction>
    <physiologicalReaction direction="left-to-right" evidence="1">
        <dbReference type="Rhea" id="RHEA:72676"/>
    </physiologicalReaction>
</comment>
<name>A0ABY9TCE8_BREBE</name>
<dbReference type="Gene3D" id="3.60.15.10">
    <property type="entry name" value="Ribonuclease Z/Hydroxyacylglutathione hydrolase-like"/>
    <property type="match status" value="1"/>
</dbReference>
<feature type="domain" description="Metallo-beta-lactamase" evidence="4">
    <location>
        <begin position="30"/>
        <end position="240"/>
    </location>
</feature>